<protein>
    <submittedName>
        <fullName evidence="2">Uncharacterized protein</fullName>
    </submittedName>
</protein>
<reference evidence="2 3" key="1">
    <citation type="submission" date="2016-08" db="EMBL/GenBank/DDBJ databases">
        <title>A Parts List for Fungal Cellulosomes Revealed by Comparative Genomics.</title>
        <authorList>
            <consortium name="DOE Joint Genome Institute"/>
            <person name="Haitjema C.H."/>
            <person name="Gilmore S.P."/>
            <person name="Henske J.K."/>
            <person name="Solomon K.V."/>
            <person name="De Groot R."/>
            <person name="Kuo A."/>
            <person name="Mondo S.J."/>
            <person name="Salamov A.A."/>
            <person name="Labutti K."/>
            <person name="Zhao Z."/>
            <person name="Chiniquy J."/>
            <person name="Barry K."/>
            <person name="Brewer H.M."/>
            <person name="Purvine S.O."/>
            <person name="Wright A.T."/>
            <person name="Boxma B."/>
            <person name="Van Alen T."/>
            <person name="Hackstein J.H."/>
            <person name="Baker S.E."/>
            <person name="Grigoriev I.V."/>
            <person name="O'Malley M.A."/>
        </authorList>
    </citation>
    <scope>NUCLEOTIDE SEQUENCE [LARGE SCALE GENOMIC DNA]</scope>
    <source>
        <strain evidence="2 3">S4</strain>
    </source>
</reference>
<sequence>MKVADKKKIENISSDGNNTTDNKRMPRVPSILNLMQEIQPYNIIEEFKNTPANISLAQLLAVSNPLRAEVTKSFRRSKPEQAMIVGLADYQNARPEFELVNNPNHGYQSKKVQEHDIAVVRGLVEGSTAVVLIDGCSNANLVTRKFLNEVVKEYSIIGTVSGRVHQAMSDTEEYTYEIVPL</sequence>
<feature type="compositionally biased region" description="Basic and acidic residues" evidence="1">
    <location>
        <begin position="1"/>
        <end position="10"/>
    </location>
</feature>
<feature type="compositionally biased region" description="Polar residues" evidence="1">
    <location>
        <begin position="11"/>
        <end position="20"/>
    </location>
</feature>
<proteinExistence type="predicted"/>
<organism evidence="2 3">
    <name type="scientific">Anaeromyces robustus</name>
    <dbReference type="NCBI Taxonomy" id="1754192"/>
    <lineage>
        <taxon>Eukaryota</taxon>
        <taxon>Fungi</taxon>
        <taxon>Fungi incertae sedis</taxon>
        <taxon>Chytridiomycota</taxon>
        <taxon>Chytridiomycota incertae sedis</taxon>
        <taxon>Neocallimastigomycetes</taxon>
        <taxon>Neocallimastigales</taxon>
        <taxon>Neocallimastigaceae</taxon>
        <taxon>Anaeromyces</taxon>
    </lineage>
</organism>
<dbReference type="Proteomes" id="UP000193944">
    <property type="component" value="Unassembled WGS sequence"/>
</dbReference>
<evidence type="ECO:0000313" key="3">
    <source>
        <dbReference type="Proteomes" id="UP000193944"/>
    </source>
</evidence>
<accession>A0A1Y1WRF0</accession>
<dbReference type="EMBL" id="MCFG01000317">
    <property type="protein sequence ID" value="ORX76123.1"/>
    <property type="molecule type" value="Genomic_DNA"/>
</dbReference>
<reference evidence="2 3" key="2">
    <citation type="submission" date="2016-08" db="EMBL/GenBank/DDBJ databases">
        <title>Pervasive Adenine N6-methylation of Active Genes in Fungi.</title>
        <authorList>
            <consortium name="DOE Joint Genome Institute"/>
            <person name="Mondo S.J."/>
            <person name="Dannebaum R.O."/>
            <person name="Kuo R.C."/>
            <person name="Labutti K."/>
            <person name="Haridas S."/>
            <person name="Kuo A."/>
            <person name="Salamov A."/>
            <person name="Ahrendt S.R."/>
            <person name="Lipzen A."/>
            <person name="Sullivan W."/>
            <person name="Andreopoulos W.B."/>
            <person name="Clum A."/>
            <person name="Lindquist E."/>
            <person name="Daum C."/>
            <person name="Ramamoorthy G.K."/>
            <person name="Gryganskyi A."/>
            <person name="Culley D."/>
            <person name="Magnuson J.K."/>
            <person name="James T.Y."/>
            <person name="O'Malley M.A."/>
            <person name="Stajich J.E."/>
            <person name="Spatafora J.W."/>
            <person name="Visel A."/>
            <person name="Grigoriev I.V."/>
        </authorList>
    </citation>
    <scope>NUCLEOTIDE SEQUENCE [LARGE SCALE GENOMIC DNA]</scope>
    <source>
        <strain evidence="2 3">S4</strain>
    </source>
</reference>
<comment type="caution">
    <text evidence="2">The sequence shown here is derived from an EMBL/GenBank/DDBJ whole genome shotgun (WGS) entry which is preliminary data.</text>
</comment>
<keyword evidence="3" id="KW-1185">Reference proteome</keyword>
<evidence type="ECO:0000313" key="2">
    <source>
        <dbReference type="EMBL" id="ORX76123.1"/>
    </source>
</evidence>
<dbReference type="AlphaFoldDB" id="A0A1Y1WRF0"/>
<name>A0A1Y1WRF0_9FUNG</name>
<feature type="region of interest" description="Disordered" evidence="1">
    <location>
        <begin position="1"/>
        <end position="25"/>
    </location>
</feature>
<gene>
    <name evidence="2" type="ORF">BCR32DRAFT_248998</name>
</gene>
<dbReference type="OrthoDB" id="2179436at2759"/>
<evidence type="ECO:0000256" key="1">
    <source>
        <dbReference type="SAM" id="MobiDB-lite"/>
    </source>
</evidence>